<dbReference type="Gene3D" id="2.70.98.20">
    <property type="entry name" value="Copper amine oxidase, catalytic domain"/>
    <property type="match status" value="1"/>
</dbReference>
<comment type="cofactor">
    <cofactor evidence="6">
        <name>Cu cation</name>
        <dbReference type="ChEBI" id="CHEBI:23378"/>
    </cofactor>
    <text evidence="6">Contains 1 topaquinone per subunit.</text>
</comment>
<comment type="PTM">
    <text evidence="6">Topaquinone (TPQ) is generated by copper-dependent autoxidation of a specific tyrosyl residue.</text>
</comment>
<comment type="caution">
    <text evidence="9">The sequence shown here is derived from an EMBL/GenBank/DDBJ whole genome shotgun (WGS) entry which is preliminary data.</text>
</comment>
<evidence type="ECO:0000256" key="4">
    <source>
        <dbReference type="ARBA" id="ARBA00023002"/>
    </source>
</evidence>
<comment type="similarity">
    <text evidence="1 6">Belongs to the copper/topaquinone oxidase family.</text>
</comment>
<feature type="domain" description="Copper amine oxidase catalytic" evidence="7">
    <location>
        <begin position="80"/>
        <end position="155"/>
    </location>
</feature>
<accession>A0A6L7CNX8</accession>
<dbReference type="SUPFAM" id="SSF49998">
    <property type="entry name" value="Amine oxidase catalytic domain"/>
    <property type="match status" value="1"/>
</dbReference>
<dbReference type="PANTHER" id="PTHR10638">
    <property type="entry name" value="COPPER AMINE OXIDASE"/>
    <property type="match status" value="1"/>
</dbReference>
<dbReference type="EC" id="1.4.3.-" evidence="6"/>
<dbReference type="Pfam" id="PF02728">
    <property type="entry name" value="Cu_amine_oxidN3"/>
    <property type="match status" value="1"/>
</dbReference>
<evidence type="ECO:0000256" key="1">
    <source>
        <dbReference type="ARBA" id="ARBA00007983"/>
    </source>
</evidence>
<reference evidence="9 10" key="1">
    <citation type="submission" date="2019-12" db="EMBL/GenBank/DDBJ databases">
        <title>Enteriobacteria Tanzani isolates_8377-8380.</title>
        <authorList>
            <person name="Subbiah M."/>
            <person name="Call D."/>
        </authorList>
    </citation>
    <scope>NUCLEOTIDE SEQUENCE [LARGE SCALE GENOMIC DNA]</scope>
    <source>
        <strain evidence="9 10">8378wC7</strain>
    </source>
</reference>
<feature type="non-terminal residue" evidence="9">
    <location>
        <position position="1"/>
    </location>
</feature>
<dbReference type="InterPro" id="IPR016182">
    <property type="entry name" value="Cu_amine_oxidase_N-reg"/>
</dbReference>
<evidence type="ECO:0000313" key="10">
    <source>
        <dbReference type="Proteomes" id="UP000480485"/>
    </source>
</evidence>
<keyword evidence="3 6" id="KW-0801">TPQ</keyword>
<evidence type="ECO:0000259" key="8">
    <source>
        <dbReference type="Pfam" id="PF02728"/>
    </source>
</evidence>
<evidence type="ECO:0000259" key="7">
    <source>
        <dbReference type="Pfam" id="PF01179"/>
    </source>
</evidence>
<dbReference type="GO" id="GO:0048038">
    <property type="term" value="F:quinone binding"/>
    <property type="evidence" value="ECO:0007669"/>
    <property type="project" value="InterPro"/>
</dbReference>
<evidence type="ECO:0000256" key="5">
    <source>
        <dbReference type="ARBA" id="ARBA00023008"/>
    </source>
</evidence>
<dbReference type="PANTHER" id="PTHR10638:SF41">
    <property type="entry name" value="AMINE OXIDASE"/>
    <property type="match status" value="1"/>
</dbReference>
<dbReference type="Proteomes" id="UP000480485">
    <property type="component" value="Unassembled WGS sequence"/>
</dbReference>
<dbReference type="AlphaFoldDB" id="A0A6L7CNX8"/>
<evidence type="ECO:0000313" key="9">
    <source>
        <dbReference type="EMBL" id="MWT90222.1"/>
    </source>
</evidence>
<evidence type="ECO:0000256" key="2">
    <source>
        <dbReference type="ARBA" id="ARBA00022723"/>
    </source>
</evidence>
<proteinExistence type="inferred from homology"/>
<keyword evidence="4 6" id="KW-0560">Oxidoreductase</keyword>
<dbReference type="GO" id="GO:0009308">
    <property type="term" value="P:amine metabolic process"/>
    <property type="evidence" value="ECO:0007669"/>
    <property type="project" value="UniProtKB-UniRule"/>
</dbReference>
<keyword evidence="2 6" id="KW-0479">Metal-binding</keyword>
<dbReference type="InterPro" id="IPR000269">
    <property type="entry name" value="Cu_amine_oxidase"/>
</dbReference>
<dbReference type="InterPro" id="IPR015802">
    <property type="entry name" value="Cu_amine_oxidase_N3"/>
</dbReference>
<protein>
    <recommendedName>
        <fullName evidence="6">Amine oxidase</fullName>
        <ecNumber evidence="6">1.4.3.-</ecNumber>
    </recommendedName>
</protein>
<feature type="domain" description="Copper amine oxidase N3-terminal" evidence="8">
    <location>
        <begin position="1"/>
        <end position="59"/>
    </location>
</feature>
<evidence type="ECO:0000256" key="6">
    <source>
        <dbReference type="RuleBase" id="RU000672"/>
    </source>
</evidence>
<dbReference type="SUPFAM" id="SSF54416">
    <property type="entry name" value="Amine oxidase N-terminal region"/>
    <property type="match status" value="1"/>
</dbReference>
<dbReference type="Pfam" id="PF01179">
    <property type="entry name" value="Cu_amine_oxid"/>
    <property type="match status" value="1"/>
</dbReference>
<sequence>GYFDGKDGLKQDARLLKVISYLDVGDGNYWAHPIENLVAVVDLEQKKIVKIEEGPVVPVPMTARPFDGRDRVAPAVKPMQIIEPEGKNYTITGDMIHWRNWDFHLSMNSRVGPMISTVTYNDNGTKRKVMYEGSLGGMIVPYGDPDIGWYFKAYL</sequence>
<keyword evidence="5 6" id="KW-0186">Copper</keyword>
<gene>
    <name evidence="9" type="ORF">GP954_34665</name>
</gene>
<dbReference type="GO" id="GO:0008131">
    <property type="term" value="F:primary methylamine oxidase activity"/>
    <property type="evidence" value="ECO:0007669"/>
    <property type="project" value="InterPro"/>
</dbReference>
<name>A0A6L7CNX8_ECOLX</name>
<evidence type="ECO:0000256" key="3">
    <source>
        <dbReference type="ARBA" id="ARBA00022772"/>
    </source>
</evidence>
<organism evidence="9 10">
    <name type="scientific">Escherichia coli</name>
    <dbReference type="NCBI Taxonomy" id="562"/>
    <lineage>
        <taxon>Bacteria</taxon>
        <taxon>Pseudomonadati</taxon>
        <taxon>Pseudomonadota</taxon>
        <taxon>Gammaproteobacteria</taxon>
        <taxon>Enterobacterales</taxon>
        <taxon>Enterobacteriaceae</taxon>
        <taxon>Escherichia</taxon>
    </lineage>
</organism>
<feature type="non-terminal residue" evidence="9">
    <location>
        <position position="155"/>
    </location>
</feature>
<dbReference type="InterPro" id="IPR015798">
    <property type="entry name" value="Cu_amine_oxidase_C"/>
</dbReference>
<dbReference type="Gene3D" id="3.10.450.40">
    <property type="match status" value="1"/>
</dbReference>
<dbReference type="GO" id="GO:0005507">
    <property type="term" value="F:copper ion binding"/>
    <property type="evidence" value="ECO:0007669"/>
    <property type="project" value="InterPro"/>
</dbReference>
<dbReference type="InterPro" id="IPR036460">
    <property type="entry name" value="Cu_amine_oxidase_C_sf"/>
</dbReference>
<dbReference type="EMBL" id="WTRN01003020">
    <property type="protein sequence ID" value="MWT90222.1"/>
    <property type="molecule type" value="Genomic_DNA"/>
</dbReference>